<dbReference type="Gramene" id="AET4Gv20679100.40">
    <property type="protein sequence ID" value="AET4Gv20679100.40"/>
    <property type="gene ID" value="AET4Gv20679100"/>
</dbReference>
<accession>A0A453IUD3</accession>
<proteinExistence type="predicted"/>
<reference evidence="1" key="3">
    <citation type="journal article" date="2017" name="Nature">
        <title>Genome sequence of the progenitor of the wheat D genome Aegilops tauschii.</title>
        <authorList>
            <person name="Luo M.C."/>
            <person name="Gu Y.Q."/>
            <person name="Puiu D."/>
            <person name="Wang H."/>
            <person name="Twardziok S.O."/>
            <person name="Deal K.R."/>
            <person name="Huo N."/>
            <person name="Zhu T."/>
            <person name="Wang L."/>
            <person name="Wang Y."/>
            <person name="McGuire P.E."/>
            <person name="Liu S."/>
            <person name="Long H."/>
            <person name="Ramasamy R.K."/>
            <person name="Rodriguez J.C."/>
            <person name="Van S.L."/>
            <person name="Yuan L."/>
            <person name="Wang Z."/>
            <person name="Xia Z."/>
            <person name="Xiao L."/>
            <person name="Anderson O.D."/>
            <person name="Ouyang S."/>
            <person name="Liang Y."/>
            <person name="Zimin A.V."/>
            <person name="Pertea G."/>
            <person name="Qi P."/>
            <person name="Bennetzen J.L."/>
            <person name="Dai X."/>
            <person name="Dawson M.W."/>
            <person name="Muller H.G."/>
            <person name="Kugler K."/>
            <person name="Rivarola-Duarte L."/>
            <person name="Spannagl M."/>
            <person name="Mayer K.F.X."/>
            <person name="Lu F.H."/>
            <person name="Bevan M.W."/>
            <person name="Leroy P."/>
            <person name="Li P."/>
            <person name="You F.M."/>
            <person name="Sun Q."/>
            <person name="Liu Z."/>
            <person name="Lyons E."/>
            <person name="Wicker T."/>
            <person name="Salzberg S.L."/>
            <person name="Devos K.M."/>
            <person name="Dvorak J."/>
        </authorList>
    </citation>
    <scope>NUCLEOTIDE SEQUENCE [LARGE SCALE GENOMIC DNA]</scope>
    <source>
        <strain evidence="1">cv. AL8/78</strain>
    </source>
</reference>
<reference evidence="2" key="2">
    <citation type="journal article" date="2017" name="Nat. Plants">
        <title>The Aegilops tauschii genome reveals multiple impacts of transposons.</title>
        <authorList>
            <person name="Zhao G."/>
            <person name="Zou C."/>
            <person name="Li K."/>
            <person name="Wang K."/>
            <person name="Li T."/>
            <person name="Gao L."/>
            <person name="Zhang X."/>
            <person name="Wang H."/>
            <person name="Yang Z."/>
            <person name="Liu X."/>
            <person name="Jiang W."/>
            <person name="Mao L."/>
            <person name="Kong X."/>
            <person name="Jiao Y."/>
            <person name="Jia J."/>
        </authorList>
    </citation>
    <scope>NUCLEOTIDE SEQUENCE [LARGE SCALE GENOMIC DNA]</scope>
    <source>
        <strain evidence="2">cv. AL8/78</strain>
    </source>
</reference>
<name>A0A453IUD3_AEGTS</name>
<evidence type="ECO:0000313" key="1">
    <source>
        <dbReference type="EnsemblPlants" id="AET4Gv20679100.40"/>
    </source>
</evidence>
<reference evidence="1" key="5">
    <citation type="journal article" date="2021" name="G3 (Bethesda)">
        <title>Aegilops tauschii genome assembly Aet v5.0 features greater sequence contiguity and improved annotation.</title>
        <authorList>
            <person name="Wang L."/>
            <person name="Zhu T."/>
            <person name="Rodriguez J.C."/>
            <person name="Deal K.R."/>
            <person name="Dubcovsky J."/>
            <person name="McGuire P.E."/>
            <person name="Lux T."/>
            <person name="Spannagl M."/>
            <person name="Mayer K.F.X."/>
            <person name="Baldrich P."/>
            <person name="Meyers B.C."/>
            <person name="Huo N."/>
            <person name="Gu Y.Q."/>
            <person name="Zhou H."/>
            <person name="Devos K.M."/>
            <person name="Bennetzen J.L."/>
            <person name="Unver T."/>
            <person name="Budak H."/>
            <person name="Gulick P.J."/>
            <person name="Galiba G."/>
            <person name="Kalapos B."/>
            <person name="Nelson D.R."/>
            <person name="Li P."/>
            <person name="You F.M."/>
            <person name="Luo M.C."/>
            <person name="Dvorak J."/>
        </authorList>
    </citation>
    <scope>NUCLEOTIDE SEQUENCE [LARGE SCALE GENOMIC DNA]</scope>
    <source>
        <strain evidence="1">cv. AL8/78</strain>
    </source>
</reference>
<reference evidence="2" key="1">
    <citation type="journal article" date="2014" name="Science">
        <title>Ancient hybridizations among the ancestral genomes of bread wheat.</title>
        <authorList>
            <consortium name="International Wheat Genome Sequencing Consortium,"/>
            <person name="Marcussen T."/>
            <person name="Sandve S.R."/>
            <person name="Heier L."/>
            <person name="Spannagl M."/>
            <person name="Pfeifer M."/>
            <person name="Jakobsen K.S."/>
            <person name="Wulff B.B."/>
            <person name="Steuernagel B."/>
            <person name="Mayer K.F."/>
            <person name="Olsen O.A."/>
        </authorList>
    </citation>
    <scope>NUCLEOTIDE SEQUENCE [LARGE SCALE GENOMIC DNA]</scope>
    <source>
        <strain evidence="2">cv. AL8/78</strain>
    </source>
</reference>
<dbReference type="Proteomes" id="UP000015105">
    <property type="component" value="Chromosome 4D"/>
</dbReference>
<protein>
    <submittedName>
        <fullName evidence="1">Uncharacterized protein</fullName>
    </submittedName>
</protein>
<evidence type="ECO:0000313" key="2">
    <source>
        <dbReference type="Proteomes" id="UP000015105"/>
    </source>
</evidence>
<sequence>FLCSSFFYSDCATSMVSTLKSQDYIVTDLQGSIMFREEDKTNEFTKQDLQVQWID</sequence>
<reference evidence="1" key="4">
    <citation type="submission" date="2019-03" db="UniProtKB">
        <authorList>
            <consortium name="EnsemblPlants"/>
        </authorList>
    </citation>
    <scope>IDENTIFICATION</scope>
</reference>
<dbReference type="EnsemblPlants" id="AET4Gv20679100.40">
    <property type="protein sequence ID" value="AET4Gv20679100.40"/>
    <property type="gene ID" value="AET4Gv20679100"/>
</dbReference>
<dbReference type="AlphaFoldDB" id="A0A453IUD3"/>
<keyword evidence="2" id="KW-1185">Reference proteome</keyword>
<organism evidence="1 2">
    <name type="scientific">Aegilops tauschii subsp. strangulata</name>
    <name type="common">Goatgrass</name>
    <dbReference type="NCBI Taxonomy" id="200361"/>
    <lineage>
        <taxon>Eukaryota</taxon>
        <taxon>Viridiplantae</taxon>
        <taxon>Streptophyta</taxon>
        <taxon>Embryophyta</taxon>
        <taxon>Tracheophyta</taxon>
        <taxon>Spermatophyta</taxon>
        <taxon>Magnoliopsida</taxon>
        <taxon>Liliopsida</taxon>
        <taxon>Poales</taxon>
        <taxon>Poaceae</taxon>
        <taxon>BOP clade</taxon>
        <taxon>Pooideae</taxon>
        <taxon>Triticodae</taxon>
        <taxon>Triticeae</taxon>
        <taxon>Triticinae</taxon>
        <taxon>Aegilops</taxon>
    </lineage>
</organism>